<evidence type="ECO:0000313" key="1">
    <source>
        <dbReference type="EMBL" id="RZC55999.1"/>
    </source>
</evidence>
<accession>A0A4Y7J8F1</accession>
<proteinExistence type="predicted"/>
<keyword evidence="2" id="KW-1185">Reference proteome</keyword>
<gene>
    <name evidence="1" type="ORF">C5167_014857</name>
</gene>
<sequence length="132" mass="14684">METLIVLSLRCTAQFRKLSGAMAGHHFVPQNECALLSPGSCLCIPMANSISRVVEMECWYLAGNVIFLAFDQFASRVLSAYWVATRQGELVIWNAGAWNRNMVTSSSGELISEDNVMIQFMRPLSSSSCHKF</sequence>
<protein>
    <submittedName>
        <fullName evidence="1">Uncharacterized protein</fullName>
    </submittedName>
</protein>
<organism evidence="1 2">
    <name type="scientific">Papaver somniferum</name>
    <name type="common">Opium poppy</name>
    <dbReference type="NCBI Taxonomy" id="3469"/>
    <lineage>
        <taxon>Eukaryota</taxon>
        <taxon>Viridiplantae</taxon>
        <taxon>Streptophyta</taxon>
        <taxon>Embryophyta</taxon>
        <taxon>Tracheophyta</taxon>
        <taxon>Spermatophyta</taxon>
        <taxon>Magnoliopsida</taxon>
        <taxon>Ranunculales</taxon>
        <taxon>Papaveraceae</taxon>
        <taxon>Papaveroideae</taxon>
        <taxon>Papaver</taxon>
    </lineage>
</organism>
<dbReference type="Proteomes" id="UP000316621">
    <property type="component" value="Chromosome 3"/>
</dbReference>
<dbReference type="Gramene" id="RZC55999">
    <property type="protein sequence ID" value="RZC55999"/>
    <property type="gene ID" value="C5167_014857"/>
</dbReference>
<dbReference type="AlphaFoldDB" id="A0A4Y7J8F1"/>
<name>A0A4Y7J8F1_PAPSO</name>
<evidence type="ECO:0000313" key="2">
    <source>
        <dbReference type="Proteomes" id="UP000316621"/>
    </source>
</evidence>
<reference evidence="1 2" key="1">
    <citation type="journal article" date="2018" name="Science">
        <title>The opium poppy genome and morphinan production.</title>
        <authorList>
            <person name="Guo L."/>
            <person name="Winzer T."/>
            <person name="Yang X."/>
            <person name="Li Y."/>
            <person name="Ning Z."/>
            <person name="He Z."/>
            <person name="Teodor R."/>
            <person name="Lu Y."/>
            <person name="Bowser T.A."/>
            <person name="Graham I.A."/>
            <person name="Ye K."/>
        </authorList>
    </citation>
    <scope>NUCLEOTIDE SEQUENCE [LARGE SCALE GENOMIC DNA]</scope>
    <source>
        <strain evidence="2">cv. HN1</strain>
        <tissue evidence="1">Leaves</tissue>
    </source>
</reference>
<dbReference type="EMBL" id="CM010717">
    <property type="protein sequence ID" value="RZC55999.1"/>
    <property type="molecule type" value="Genomic_DNA"/>
</dbReference>